<reference evidence="3" key="1">
    <citation type="submission" date="2016-10" db="EMBL/GenBank/DDBJ databases">
        <authorList>
            <person name="Varghese N."/>
            <person name="Submissions S."/>
        </authorList>
    </citation>
    <scope>NUCLEOTIDE SEQUENCE [LARGE SCALE GENOMIC DNA]</scope>
    <source>
        <strain evidence="3">DSM 4771</strain>
    </source>
</reference>
<organism evidence="2 3">
    <name type="scientific">Salimicrobium halophilum</name>
    <dbReference type="NCBI Taxonomy" id="86666"/>
    <lineage>
        <taxon>Bacteria</taxon>
        <taxon>Bacillati</taxon>
        <taxon>Bacillota</taxon>
        <taxon>Bacilli</taxon>
        <taxon>Bacillales</taxon>
        <taxon>Bacillaceae</taxon>
        <taxon>Salimicrobium</taxon>
    </lineage>
</organism>
<dbReference type="STRING" id="86666.SAMN04490247_0529"/>
<dbReference type="InterPro" id="IPR021297">
    <property type="entry name" value="YlqD"/>
</dbReference>
<dbReference type="Gene3D" id="6.10.140.1110">
    <property type="match status" value="1"/>
</dbReference>
<dbReference type="Pfam" id="PF11068">
    <property type="entry name" value="YlqD"/>
    <property type="match status" value="1"/>
</dbReference>
<sequence>MRIMKKVPVKVVLTETERNKQSDRLRNQRKQVETEKEQLHFEQKKLEHKYGTLPSKIEERMSQEIKQRENKVEAISYQLEQLDILPESYELTVEEVDSVIDIEEGMGWETLKDREIVIEDGVIKRVRDV</sequence>
<dbReference type="OrthoDB" id="2375961at2"/>
<gene>
    <name evidence="2" type="ORF">SAMN04490247_0529</name>
</gene>
<dbReference type="AlphaFoldDB" id="A0A1G8QC50"/>
<name>A0A1G8QC50_9BACI</name>
<dbReference type="EMBL" id="FNEV01000001">
    <property type="protein sequence ID" value="SDJ02374.1"/>
    <property type="molecule type" value="Genomic_DNA"/>
</dbReference>
<dbReference type="Proteomes" id="UP000199225">
    <property type="component" value="Unassembled WGS sequence"/>
</dbReference>
<keyword evidence="3" id="KW-1185">Reference proteome</keyword>
<evidence type="ECO:0000256" key="1">
    <source>
        <dbReference type="SAM" id="MobiDB-lite"/>
    </source>
</evidence>
<protein>
    <submittedName>
        <fullName evidence="2">YlqD protein</fullName>
    </submittedName>
</protein>
<evidence type="ECO:0000313" key="3">
    <source>
        <dbReference type="Proteomes" id="UP000199225"/>
    </source>
</evidence>
<proteinExistence type="predicted"/>
<feature type="region of interest" description="Disordered" evidence="1">
    <location>
        <begin position="18"/>
        <end position="40"/>
    </location>
</feature>
<accession>A0A1G8QC50</accession>
<evidence type="ECO:0000313" key="2">
    <source>
        <dbReference type="EMBL" id="SDJ02374.1"/>
    </source>
</evidence>